<dbReference type="Pfam" id="PF00535">
    <property type="entry name" value="Glycos_transf_2"/>
    <property type="match status" value="1"/>
</dbReference>
<evidence type="ECO:0000313" key="7">
    <source>
        <dbReference type="EMBL" id="SEA24299.1"/>
    </source>
</evidence>
<dbReference type="PANTHER" id="PTHR43646:SF2">
    <property type="entry name" value="GLYCOSYLTRANSFERASE 2-LIKE DOMAIN-CONTAINING PROTEIN"/>
    <property type="match status" value="1"/>
</dbReference>
<dbReference type="AlphaFoldDB" id="A0A1H3ZKL2"/>
<comment type="subcellular location">
    <subcellularLocation>
        <location evidence="1">Cell membrane</location>
    </subcellularLocation>
</comment>
<dbReference type="InterPro" id="IPR029044">
    <property type="entry name" value="Nucleotide-diphossugar_trans"/>
</dbReference>
<dbReference type="Proteomes" id="UP000199409">
    <property type="component" value="Unassembled WGS sequence"/>
</dbReference>
<dbReference type="RefSeq" id="WP_092346434.1">
    <property type="nucleotide sequence ID" value="NZ_FNQN01000004.1"/>
</dbReference>
<dbReference type="STRING" id="37625.SAMN05660420_01569"/>
<dbReference type="SUPFAM" id="SSF53448">
    <property type="entry name" value="Nucleotide-diphospho-sugar transferases"/>
    <property type="match status" value="2"/>
</dbReference>
<evidence type="ECO:0000256" key="3">
    <source>
        <dbReference type="ARBA" id="ARBA00022676"/>
    </source>
</evidence>
<evidence type="ECO:0000256" key="2">
    <source>
        <dbReference type="ARBA" id="ARBA00022475"/>
    </source>
</evidence>
<keyword evidence="8" id="KW-1185">Reference proteome</keyword>
<dbReference type="InterPro" id="IPR001173">
    <property type="entry name" value="Glyco_trans_2-like"/>
</dbReference>
<dbReference type="InterPro" id="IPR026461">
    <property type="entry name" value="Trfase_2_rSAM/seldom_assoc"/>
</dbReference>
<dbReference type="NCBIfam" id="TIGR04282">
    <property type="entry name" value="glyco_like_cofC"/>
    <property type="match status" value="1"/>
</dbReference>
<dbReference type="Pfam" id="PF09837">
    <property type="entry name" value="DUF2064"/>
    <property type="match status" value="1"/>
</dbReference>
<name>A0A1H3ZKL2_9BACT</name>
<proteinExistence type="predicted"/>
<feature type="domain" description="Glycosyltransferase 2-like" evidence="6">
    <location>
        <begin position="220"/>
        <end position="339"/>
    </location>
</feature>
<evidence type="ECO:0000256" key="4">
    <source>
        <dbReference type="ARBA" id="ARBA00022679"/>
    </source>
</evidence>
<evidence type="ECO:0000259" key="6">
    <source>
        <dbReference type="Pfam" id="PF00535"/>
    </source>
</evidence>
<dbReference type="InterPro" id="IPR018641">
    <property type="entry name" value="Trfase_1_rSAM/seldom-assoc"/>
</dbReference>
<dbReference type="EMBL" id="FNQN01000004">
    <property type="protein sequence ID" value="SEA24299.1"/>
    <property type="molecule type" value="Genomic_DNA"/>
</dbReference>
<sequence length="441" mass="49107">MPLNTSSALLIFSKYPVLGKAKTRLIPALGAEGAAQLHRRLAEHTLKTARTTCAERCNCNLTVHYTGARLKDFRSWLGSDLEYKVQPDGDLGARMQAAFKTSFDHHHNYVIGLGTDVPGLTPELIQHAYTCLGDYDIVIGPALDGGYYLLGMKSPRPELFAHIDWGTDQVYRQTREICTRLELSVYELPHLSDIDLPEDLPLFSDNPQFNAIIDNESPLSIIIPTLNEAAVIATTIESLQQTDAAIEIIVVDAASEDDTAAIAAQCGAKVFTVTTGRADQLNAGVKNSNGRHLLFLHADTLLVPNYRQLVRSTLDNPSTVAGAFRFKTDASGLAMRTVEWGTNFRSTVFKWPYGDQGLFMERRIFDEMGGFSPLTIMEDFDLVRRLRQRGPVVTLKEEALTSARRWKNLGVIRTTIINQLMIAGFFTGVSTKKLRNFYRHK</sequence>
<evidence type="ECO:0000256" key="1">
    <source>
        <dbReference type="ARBA" id="ARBA00004236"/>
    </source>
</evidence>
<accession>A0A1H3ZKL2</accession>
<dbReference type="CDD" id="cd02522">
    <property type="entry name" value="GT_2_like_a"/>
    <property type="match status" value="1"/>
</dbReference>
<keyword evidence="3" id="KW-0328">Glycosyltransferase</keyword>
<dbReference type="GO" id="GO:0016757">
    <property type="term" value="F:glycosyltransferase activity"/>
    <property type="evidence" value="ECO:0007669"/>
    <property type="project" value="UniProtKB-KW"/>
</dbReference>
<dbReference type="Gene3D" id="3.90.550.10">
    <property type="entry name" value="Spore Coat Polysaccharide Biosynthesis Protein SpsA, Chain A"/>
    <property type="match status" value="2"/>
</dbReference>
<protein>
    <recommendedName>
        <fullName evidence="6">Glycosyltransferase 2-like domain-containing protein</fullName>
    </recommendedName>
</protein>
<gene>
    <name evidence="7" type="ORF">SAMN05660420_01569</name>
</gene>
<reference evidence="7 8" key="1">
    <citation type="submission" date="2016-10" db="EMBL/GenBank/DDBJ databases">
        <authorList>
            <person name="de Groot N.N."/>
        </authorList>
    </citation>
    <scope>NUCLEOTIDE SEQUENCE [LARGE SCALE GENOMIC DNA]</scope>
    <source>
        <strain evidence="7 8">DSM 7343</strain>
    </source>
</reference>
<evidence type="ECO:0000313" key="8">
    <source>
        <dbReference type="Proteomes" id="UP000199409"/>
    </source>
</evidence>
<dbReference type="NCBIfam" id="TIGR04283">
    <property type="entry name" value="glyco_like_mftF"/>
    <property type="match status" value="1"/>
</dbReference>
<dbReference type="OrthoDB" id="9798250at2"/>
<keyword evidence="4" id="KW-0808">Transferase</keyword>
<dbReference type="GO" id="GO:0005886">
    <property type="term" value="C:plasma membrane"/>
    <property type="evidence" value="ECO:0007669"/>
    <property type="project" value="UniProtKB-SubCell"/>
</dbReference>
<organism evidence="7 8">
    <name type="scientific">Desulfuromusa kysingii</name>
    <dbReference type="NCBI Taxonomy" id="37625"/>
    <lineage>
        <taxon>Bacteria</taxon>
        <taxon>Pseudomonadati</taxon>
        <taxon>Thermodesulfobacteriota</taxon>
        <taxon>Desulfuromonadia</taxon>
        <taxon>Desulfuromonadales</taxon>
        <taxon>Geopsychrobacteraceae</taxon>
        <taxon>Desulfuromusa</taxon>
    </lineage>
</organism>
<evidence type="ECO:0000256" key="5">
    <source>
        <dbReference type="ARBA" id="ARBA00023136"/>
    </source>
</evidence>
<keyword evidence="2" id="KW-1003">Cell membrane</keyword>
<keyword evidence="5" id="KW-0472">Membrane</keyword>
<dbReference type="PANTHER" id="PTHR43646">
    <property type="entry name" value="GLYCOSYLTRANSFERASE"/>
    <property type="match status" value="1"/>
</dbReference>